<dbReference type="InterPro" id="IPR023393">
    <property type="entry name" value="START-like_dom_sf"/>
</dbReference>
<evidence type="ECO:0000259" key="2">
    <source>
        <dbReference type="Pfam" id="PF08327"/>
    </source>
</evidence>
<dbReference type="Proteomes" id="UP000319671">
    <property type="component" value="Unassembled WGS sequence"/>
</dbReference>
<organism evidence="3 4">
    <name type="scientific">Neobacillus bataviensis</name>
    <dbReference type="NCBI Taxonomy" id="220685"/>
    <lineage>
        <taxon>Bacteria</taxon>
        <taxon>Bacillati</taxon>
        <taxon>Bacillota</taxon>
        <taxon>Bacilli</taxon>
        <taxon>Bacillales</taxon>
        <taxon>Bacillaceae</taxon>
        <taxon>Neobacillus</taxon>
    </lineage>
</organism>
<protein>
    <submittedName>
        <fullName evidence="3">Uncharacterized protein YndB with AHSA1/START domain</fullName>
    </submittedName>
</protein>
<dbReference type="RefSeq" id="WP_144568119.1">
    <property type="nucleotide sequence ID" value="NZ_VIVN01000020.1"/>
</dbReference>
<evidence type="ECO:0000256" key="1">
    <source>
        <dbReference type="ARBA" id="ARBA00006817"/>
    </source>
</evidence>
<comment type="caution">
    <text evidence="3">The sequence shown here is derived from an EMBL/GenBank/DDBJ whole genome shotgun (WGS) entry which is preliminary data.</text>
</comment>
<comment type="similarity">
    <text evidence="1">Belongs to the AHA1 family.</text>
</comment>
<dbReference type="CDD" id="cd08894">
    <property type="entry name" value="SRPBCC_CalC_Aha1-like_1"/>
    <property type="match status" value="1"/>
</dbReference>
<dbReference type="PANTHER" id="PTHR36929">
    <property type="entry name" value="ATTACHMENT SUBUNIT, PUTATIVE-RELATED"/>
    <property type="match status" value="1"/>
</dbReference>
<dbReference type="PANTHER" id="PTHR36929:SF5">
    <property type="entry name" value="BLR6751 PROTEIN"/>
    <property type="match status" value="1"/>
</dbReference>
<name>A0A561CMH3_9BACI</name>
<accession>A0A561CMH3</accession>
<dbReference type="Pfam" id="PF08327">
    <property type="entry name" value="AHSA1"/>
    <property type="match status" value="1"/>
</dbReference>
<dbReference type="InterPro" id="IPR013538">
    <property type="entry name" value="ASHA1/2-like_C"/>
</dbReference>
<evidence type="ECO:0000313" key="3">
    <source>
        <dbReference type="EMBL" id="TWD92264.1"/>
    </source>
</evidence>
<dbReference type="SUPFAM" id="SSF55961">
    <property type="entry name" value="Bet v1-like"/>
    <property type="match status" value="1"/>
</dbReference>
<sequence length="163" mass="18871">MVEMSTSKQTTVKVEGPELIVNRVFNAPRELVWKAWTEPDHVVNWWGPKGFSIRTSEIDLRPGGIWRFIMKGPDGVEYPNKISFHEMVKPERLVYTSSDDIEGDPEEFQTIVTFVEQDNKTILTMRLIFPSEEIREKVVKEYGAIEGANQTLDRLEEQLRIMG</sequence>
<proteinExistence type="inferred from homology"/>
<gene>
    <name evidence="3" type="ORF">FB550_12076</name>
</gene>
<feature type="domain" description="Activator of Hsp90 ATPase homologue 1/2-like C-terminal" evidence="2">
    <location>
        <begin position="26"/>
        <end position="158"/>
    </location>
</feature>
<dbReference type="AlphaFoldDB" id="A0A561CMH3"/>
<reference evidence="3 4" key="1">
    <citation type="submission" date="2019-06" db="EMBL/GenBank/DDBJ databases">
        <title>Sorghum-associated microbial communities from plants grown in Nebraska, USA.</title>
        <authorList>
            <person name="Schachtman D."/>
        </authorList>
    </citation>
    <scope>NUCLEOTIDE SEQUENCE [LARGE SCALE GENOMIC DNA]</scope>
    <source>
        <strain evidence="3 4">2482</strain>
    </source>
</reference>
<dbReference type="EMBL" id="VIVN01000020">
    <property type="protein sequence ID" value="TWD92264.1"/>
    <property type="molecule type" value="Genomic_DNA"/>
</dbReference>
<dbReference type="Gene3D" id="3.30.530.20">
    <property type="match status" value="1"/>
</dbReference>
<evidence type="ECO:0000313" key="4">
    <source>
        <dbReference type="Proteomes" id="UP000319671"/>
    </source>
</evidence>
<keyword evidence="4" id="KW-1185">Reference proteome</keyword>